<evidence type="ECO:0000313" key="1">
    <source>
        <dbReference type="EMBL" id="MBD7945673.1"/>
    </source>
</evidence>
<proteinExistence type="predicted"/>
<protein>
    <submittedName>
        <fullName evidence="1">Glutaredoxin family protein</fullName>
    </submittedName>
</protein>
<dbReference type="InterPro" id="IPR036249">
    <property type="entry name" value="Thioredoxin-like_sf"/>
</dbReference>
<dbReference type="Pfam" id="PF05768">
    <property type="entry name" value="Glrx-like"/>
    <property type="match status" value="1"/>
</dbReference>
<comment type="caution">
    <text evidence="1">The sequence shown here is derived from an EMBL/GenBank/DDBJ whole genome shotgun (WGS) entry which is preliminary data.</text>
</comment>
<dbReference type="Gene3D" id="3.40.30.10">
    <property type="entry name" value="Glutaredoxin"/>
    <property type="match status" value="1"/>
</dbReference>
<sequence length="77" mass="9175">MLVHFYTRPGCHLCDDARMMLKLVQEDVPFQIEEHNIEEDDQLHEKYMLMIPVVEYQGEIIQYGNVDYVTLMEALEN</sequence>
<name>A0ABR8RD32_9BACI</name>
<dbReference type="SUPFAM" id="SSF52833">
    <property type="entry name" value="Thioredoxin-like"/>
    <property type="match status" value="1"/>
</dbReference>
<evidence type="ECO:0000313" key="2">
    <source>
        <dbReference type="Proteomes" id="UP000640786"/>
    </source>
</evidence>
<dbReference type="Proteomes" id="UP000640786">
    <property type="component" value="Unassembled WGS sequence"/>
</dbReference>
<reference evidence="1 2" key="1">
    <citation type="submission" date="2020-08" db="EMBL/GenBank/DDBJ databases">
        <title>A Genomic Blueprint of the Chicken Gut Microbiome.</title>
        <authorList>
            <person name="Gilroy R."/>
            <person name="Ravi A."/>
            <person name="Getino M."/>
            <person name="Pursley I."/>
            <person name="Horton D.L."/>
            <person name="Alikhan N.-F."/>
            <person name="Baker D."/>
            <person name="Gharbi K."/>
            <person name="Hall N."/>
            <person name="Watson M."/>
            <person name="Adriaenssens E.M."/>
            <person name="Foster-Nyarko E."/>
            <person name="Jarju S."/>
            <person name="Secka A."/>
            <person name="Antonio M."/>
            <person name="Oren A."/>
            <person name="Chaudhuri R."/>
            <person name="La Ragione R.M."/>
            <person name="Hildebrand F."/>
            <person name="Pallen M.J."/>
        </authorList>
    </citation>
    <scope>NUCLEOTIDE SEQUENCE [LARGE SCALE GENOMIC DNA]</scope>
    <source>
        <strain evidence="1 2">Sa2BUA9</strain>
    </source>
</reference>
<dbReference type="InterPro" id="IPR008554">
    <property type="entry name" value="Glutaredoxin-like"/>
</dbReference>
<organism evidence="1 2">
    <name type="scientific">Psychrobacillus faecigallinarum</name>
    <dbReference type="NCBI Taxonomy" id="2762235"/>
    <lineage>
        <taxon>Bacteria</taxon>
        <taxon>Bacillati</taxon>
        <taxon>Bacillota</taxon>
        <taxon>Bacilli</taxon>
        <taxon>Bacillales</taxon>
        <taxon>Bacillaceae</taxon>
        <taxon>Psychrobacillus</taxon>
    </lineage>
</organism>
<dbReference type="RefSeq" id="WP_151113144.1">
    <property type="nucleotide sequence ID" value="NZ_JACSQO010000009.1"/>
</dbReference>
<accession>A0ABR8RD32</accession>
<gene>
    <name evidence="1" type="ORF">H9650_16295</name>
</gene>
<dbReference type="EMBL" id="JACSQO010000009">
    <property type="protein sequence ID" value="MBD7945673.1"/>
    <property type="molecule type" value="Genomic_DNA"/>
</dbReference>
<keyword evidence="2" id="KW-1185">Reference proteome</keyword>